<organism evidence="2">
    <name type="scientific">Salvia splendens</name>
    <name type="common">Scarlet sage</name>
    <dbReference type="NCBI Taxonomy" id="180675"/>
    <lineage>
        <taxon>Eukaryota</taxon>
        <taxon>Viridiplantae</taxon>
        <taxon>Streptophyta</taxon>
        <taxon>Embryophyta</taxon>
        <taxon>Tracheophyta</taxon>
        <taxon>Spermatophyta</taxon>
        <taxon>Magnoliopsida</taxon>
        <taxon>eudicotyledons</taxon>
        <taxon>Gunneridae</taxon>
        <taxon>Pentapetalae</taxon>
        <taxon>asterids</taxon>
        <taxon>lamiids</taxon>
        <taxon>Lamiales</taxon>
        <taxon>Lamiaceae</taxon>
        <taxon>Nepetoideae</taxon>
        <taxon>Mentheae</taxon>
        <taxon>Salviinae</taxon>
        <taxon>Salvia</taxon>
        <taxon>Salvia subgen. Calosphace</taxon>
        <taxon>core Calosphace</taxon>
    </lineage>
</organism>
<feature type="compositionally biased region" description="Polar residues" evidence="1">
    <location>
        <begin position="265"/>
        <end position="277"/>
    </location>
</feature>
<feature type="region of interest" description="Disordered" evidence="1">
    <location>
        <begin position="1"/>
        <end position="55"/>
    </location>
</feature>
<sequence>MATAQQGGATTTAAPSYGGGGGAGGKFRKKPFRKPTTPYERPPIALRGNGGSSSSWLTKLVVDPASKLISYGARRFFDSVFRKRRLPAPPPPPPQISESNHVLSGARPDAVLSVESVDWSFELEPVGGEHRQPISSNGTGISDLEQLLKQNTFSRSEIDHLTELLHSRGGEVSVGGDGKRNEEMVSDFERHRKIENGMNAKGNEEDRSLRVDSKVLGDGIASPSELAKAYMGSKPSNLSQSVLGNHSQVTLRDDTKMLSNMRTKPVSMSLTTRSPVSFGSPGNGHFSNPRSLGRSAIYNMARTPYLKSNGINHNGHSGFLVPSTSLMVSENGEKSEPKSMTLKRRSFVLDDEIGPGGSIRRIRQKSNQIAHGIHSDRIGSKSDARLVSSKQKLPLIDDQEHAQKIIEGNTYTDFSNPSTSYAIVPSKSNGADVALGRLKPKSSYSNLVAVPLKSKFMLTPSMLHGQALRSMEDATSSELLLNAQDSYKFDSGAGLLETHDSTPQDQGKTDENGPVETSSPSDTYNTVNNSDSAVSFEASLARGQNSDYVENGLSQPQNKAAFRMSALEVRRLNFYVVFRSLFGILPVLVSIRLRGDDVDFDDDVPSIGGSLEANLTDSKFSPPEEPKLFETTIQPELKSHSDLILSKTNEASSAVASAAPSGEQNNGFTNPASENISAATQFSTHPSVAALTESKEMNNPPYLFSFSSKVADKFPSLAPESSTSKPESSSSLLNVFATASSPVTFSEPGKGGYLKSLAAEDANGKSDTVSSPASDGPLVAGTPAVSLTATSNNNTNPISTAVPAIFTSSVSVLDSVPSGTGSIPSATFGKITFGASETPKVSGETAIKFGVSPDPSSNVSAASTTIAPSSGSSFSSLTNFGLFGAPSSGNMATGLSSSTSNPSANNSVGSLFGGACKSFAPAIGTISQGTSTQLNSFASNTSSSTSFAPSLSSAPVSSQVVPFGFNPSASSSDTGVVAPSSGSASSLFGVNPTAVSNGSAGGSSSFTTSSLFSFGASSSSSTINEVGSTGGATAPVFGAGLSSSAPASVTTGSFSNAPSSTSVVGSIGGPAAPVFSFGASSSGPAPATTNPFGSSSSFTGGATAPASNTASNAVGSIGGAAPSPFSFGLSNPSSAPASNAASPFSNGASGLFSFGASSSSSSSSITTSVSSNSAPSNPFGSSVQAPSSPLFGSSPATGFSFGAQPTPSAPINAASSLFGSSTAQPSSSPFSFSSAPASVFSSPAPSLSQPVFGNPAPSFGASSPGNNFQMNGEDSMAEDPVQSTAPSLHAFGQASPAPSGFMFGSAAPSQPNNLFAFGGQQNQAPPNPSMFQASNSLDFNAGGSFSLGSGGVDKSGRKFVKVNRNKNRRK</sequence>
<protein>
    <recommendedName>
        <fullName evidence="4">Nuclear pore complex protein NUP1-like</fullName>
    </recommendedName>
</protein>
<feature type="region of interest" description="Disordered" evidence="1">
    <location>
        <begin position="1312"/>
        <end position="1370"/>
    </location>
</feature>
<evidence type="ECO:0000313" key="2">
    <source>
        <dbReference type="EMBL" id="KAG6402185.1"/>
    </source>
</evidence>
<name>A0A8X8WXL1_SALSN</name>
<feature type="compositionally biased region" description="Polar residues" evidence="1">
    <location>
        <begin position="1312"/>
        <end position="1338"/>
    </location>
</feature>
<dbReference type="PANTHER" id="PTHR33416:SF20">
    <property type="entry name" value="NUCLEAR PORE COMPLEX PROTEIN NUP1"/>
    <property type="match status" value="1"/>
</dbReference>
<feature type="compositionally biased region" description="Low complexity" evidence="1">
    <location>
        <begin position="1165"/>
        <end position="1177"/>
    </location>
</feature>
<feature type="region of interest" description="Disordered" evidence="1">
    <location>
        <begin position="654"/>
        <end position="673"/>
    </location>
</feature>
<dbReference type="GO" id="GO:0071763">
    <property type="term" value="P:nuclear membrane organization"/>
    <property type="evidence" value="ECO:0007669"/>
    <property type="project" value="TreeGrafter"/>
</dbReference>
<evidence type="ECO:0008006" key="4">
    <source>
        <dbReference type="Google" id="ProtNLM"/>
    </source>
</evidence>
<dbReference type="GO" id="GO:0016973">
    <property type="term" value="P:poly(A)+ mRNA export from nucleus"/>
    <property type="evidence" value="ECO:0007669"/>
    <property type="project" value="TreeGrafter"/>
</dbReference>
<feature type="region of interest" description="Disordered" evidence="1">
    <location>
        <begin position="1165"/>
        <end position="1187"/>
    </location>
</feature>
<dbReference type="Proteomes" id="UP000298416">
    <property type="component" value="Unassembled WGS sequence"/>
</dbReference>
<reference evidence="2" key="2">
    <citation type="submission" date="2020-08" db="EMBL/GenBank/DDBJ databases">
        <title>Plant Genome Project.</title>
        <authorList>
            <person name="Zhang R.-G."/>
        </authorList>
    </citation>
    <scope>NUCLEOTIDE SEQUENCE</scope>
    <source>
        <strain evidence="2">Huo1</strain>
        <tissue evidence="2">Leaf</tissue>
    </source>
</reference>
<feature type="compositionally biased region" description="Polar residues" evidence="1">
    <location>
        <begin position="1260"/>
        <end position="1272"/>
    </location>
</feature>
<dbReference type="PANTHER" id="PTHR33416">
    <property type="entry name" value="NUCLEAR PORE COMPLEX PROTEIN NUP1"/>
    <property type="match status" value="1"/>
</dbReference>
<feature type="region of interest" description="Disordered" evidence="1">
    <location>
        <begin position="493"/>
        <end position="529"/>
    </location>
</feature>
<feature type="compositionally biased region" description="Basic and acidic residues" evidence="1">
    <location>
        <begin position="497"/>
        <end position="511"/>
    </location>
</feature>
<accession>A0A8X8WXL1</accession>
<feature type="compositionally biased region" description="Basic residues" evidence="1">
    <location>
        <begin position="1357"/>
        <end position="1370"/>
    </location>
</feature>
<feature type="region of interest" description="Disordered" evidence="1">
    <location>
        <begin position="265"/>
        <end position="287"/>
    </location>
</feature>
<feature type="compositionally biased region" description="Polar residues" evidence="1">
    <location>
        <begin position="515"/>
        <end position="529"/>
    </location>
</feature>
<keyword evidence="3" id="KW-1185">Reference proteome</keyword>
<feature type="compositionally biased region" description="Low complexity" evidence="1">
    <location>
        <begin position="1"/>
        <end position="16"/>
    </location>
</feature>
<reference evidence="2" key="1">
    <citation type="submission" date="2018-01" db="EMBL/GenBank/DDBJ databases">
        <authorList>
            <person name="Mao J.F."/>
        </authorList>
    </citation>
    <scope>NUCLEOTIDE SEQUENCE</scope>
    <source>
        <strain evidence="2">Huo1</strain>
        <tissue evidence="2">Leaf</tissue>
    </source>
</reference>
<proteinExistence type="predicted"/>
<evidence type="ECO:0000256" key="1">
    <source>
        <dbReference type="SAM" id="MobiDB-lite"/>
    </source>
</evidence>
<feature type="region of interest" description="Disordered" evidence="1">
    <location>
        <begin position="1244"/>
        <end position="1292"/>
    </location>
</feature>
<evidence type="ECO:0000313" key="3">
    <source>
        <dbReference type="Proteomes" id="UP000298416"/>
    </source>
</evidence>
<feature type="compositionally biased region" description="Polar residues" evidence="1">
    <location>
        <begin position="662"/>
        <end position="673"/>
    </location>
</feature>
<feature type="compositionally biased region" description="Polar residues" evidence="1">
    <location>
        <begin position="1178"/>
        <end position="1187"/>
    </location>
</feature>
<dbReference type="GO" id="GO:0005635">
    <property type="term" value="C:nuclear envelope"/>
    <property type="evidence" value="ECO:0007669"/>
    <property type="project" value="TreeGrafter"/>
</dbReference>
<comment type="caution">
    <text evidence="2">The sequence shown here is derived from an EMBL/GenBank/DDBJ whole genome shotgun (WGS) entry which is preliminary data.</text>
</comment>
<dbReference type="EMBL" id="PNBA02000014">
    <property type="protein sequence ID" value="KAG6402185.1"/>
    <property type="molecule type" value="Genomic_DNA"/>
</dbReference>
<feature type="region of interest" description="Disordered" evidence="1">
    <location>
        <begin position="1086"/>
        <end position="1105"/>
    </location>
</feature>
<gene>
    <name evidence="2" type="ORF">SASPL_139060</name>
</gene>